<evidence type="ECO:0000313" key="1">
    <source>
        <dbReference type="EMBL" id="ABA50980.1"/>
    </source>
</evidence>
<organism evidence="1 2">
    <name type="scientific">Burkholderia pseudomallei (strain 1710b)</name>
    <dbReference type="NCBI Taxonomy" id="320372"/>
    <lineage>
        <taxon>Bacteria</taxon>
        <taxon>Pseudomonadati</taxon>
        <taxon>Pseudomonadota</taxon>
        <taxon>Betaproteobacteria</taxon>
        <taxon>Burkholderiales</taxon>
        <taxon>Burkholderiaceae</taxon>
        <taxon>Burkholderia</taxon>
        <taxon>pseudomallei group</taxon>
    </lineage>
</organism>
<dbReference type="AlphaFoldDB" id="Q3JP84"/>
<proteinExistence type="predicted"/>
<name>Q3JP84_BURP1</name>
<sequence length="30" mass="3184">MCVLAWAIVVCPVAARDSAIRRMVGACLHA</sequence>
<reference evidence="1 2" key="1">
    <citation type="submission" date="2005-09" db="EMBL/GenBank/DDBJ databases">
        <authorList>
            <person name="Woods D.E."/>
            <person name="Nierman W.C."/>
        </authorList>
    </citation>
    <scope>NUCLEOTIDE SEQUENCE [LARGE SCALE GENOMIC DNA]</scope>
    <source>
        <strain evidence="1 2">1710b</strain>
    </source>
</reference>
<protein>
    <submittedName>
        <fullName evidence="1">Uncharacterized protein</fullName>
    </submittedName>
</protein>
<dbReference type="KEGG" id="bpm:BURPS1710b_3247"/>
<dbReference type="EnsemblBacteria" id="ABA50980">
    <property type="protein sequence ID" value="ABA50980"/>
    <property type="gene ID" value="BURPS1710b_3247"/>
</dbReference>
<dbReference type="Proteomes" id="UP000002700">
    <property type="component" value="Chromosome I"/>
</dbReference>
<dbReference type="HOGENOM" id="CLU_3402544_0_0_4"/>
<gene>
    <name evidence="1" type="ordered locus">BURPS1710b_3247</name>
</gene>
<dbReference type="EMBL" id="CP000124">
    <property type="protein sequence ID" value="ABA50980.1"/>
    <property type="molecule type" value="Genomic_DNA"/>
</dbReference>
<accession>Q3JP84</accession>
<evidence type="ECO:0000313" key="2">
    <source>
        <dbReference type="Proteomes" id="UP000002700"/>
    </source>
</evidence>